<dbReference type="OrthoDB" id="9804196at2"/>
<evidence type="ECO:0000313" key="4">
    <source>
        <dbReference type="Proteomes" id="UP000240254"/>
    </source>
</evidence>
<evidence type="ECO:0000313" key="3">
    <source>
        <dbReference type="EMBL" id="PSU26644.1"/>
    </source>
</evidence>
<dbReference type="InterPro" id="IPR001296">
    <property type="entry name" value="Glyco_trans_1"/>
</dbReference>
<feature type="domain" description="Glycosyl transferase family 1" evidence="1">
    <location>
        <begin position="178"/>
        <end position="347"/>
    </location>
</feature>
<reference evidence="3 4" key="1">
    <citation type="submission" date="2018-03" db="EMBL/GenBank/DDBJ databases">
        <title>Whole genome sequencing of Histamine producing bacteria.</title>
        <authorList>
            <person name="Butler K."/>
        </authorList>
    </citation>
    <scope>NUCLEOTIDE SEQUENCE [LARGE SCALE GENOMIC DNA]</scope>
    <source>
        <strain evidence="3 4">BS2</strain>
    </source>
</reference>
<gene>
    <name evidence="3" type="ORF">CTM88_15870</name>
</gene>
<dbReference type="EMBL" id="PYMK01000019">
    <property type="protein sequence ID" value="PSU26644.1"/>
    <property type="molecule type" value="Genomic_DNA"/>
</dbReference>
<dbReference type="PANTHER" id="PTHR12526">
    <property type="entry name" value="GLYCOSYLTRANSFERASE"/>
    <property type="match status" value="1"/>
</dbReference>
<dbReference type="GO" id="GO:0016757">
    <property type="term" value="F:glycosyltransferase activity"/>
    <property type="evidence" value="ECO:0007669"/>
    <property type="project" value="InterPro"/>
</dbReference>
<dbReference type="GO" id="GO:1901135">
    <property type="term" value="P:carbohydrate derivative metabolic process"/>
    <property type="evidence" value="ECO:0007669"/>
    <property type="project" value="UniProtKB-ARBA"/>
</dbReference>
<sequence>MKNRICFITTGLGMGGAERQICDLSDELCVRHNEVLIISLTGKSIVRPKNVSVKIVELNMQKTPIGLIKSLCECRTILKNFNPNIVHSHMVHANIFTRILRLCTKMSMLVCTAHNTNEGGKGRILAYRYTNFLADINTNVSDEAVEAFINSGAVKSDQMITVANGFDDKRFVYSSQARKEKRQELNISSDTFLYLAIGRLEEQKDYPNMLNAMAEVVKAATEEGKKVKLAIIGQSYLEQKLKQLSNDLGLKDYVVFLGLQRNVERWLSAADCFVLSSEYEGFCLVTAEALLTECLVVATDCGGVKEGVGDGGFVVPPKNSEALALAMIKASNISKQERATIIKRGRDRIIKYYSITAIANKWLNIYQGHYK</sequence>
<organism evidence="3 4">
    <name type="scientific">Photobacterium aquimaris</name>
    <dbReference type="NCBI Taxonomy" id="512643"/>
    <lineage>
        <taxon>Bacteria</taxon>
        <taxon>Pseudomonadati</taxon>
        <taxon>Pseudomonadota</taxon>
        <taxon>Gammaproteobacteria</taxon>
        <taxon>Vibrionales</taxon>
        <taxon>Vibrionaceae</taxon>
        <taxon>Photobacterium</taxon>
    </lineage>
</organism>
<evidence type="ECO:0000259" key="2">
    <source>
        <dbReference type="Pfam" id="PF13439"/>
    </source>
</evidence>
<evidence type="ECO:0000259" key="1">
    <source>
        <dbReference type="Pfam" id="PF00534"/>
    </source>
</evidence>
<dbReference type="AlphaFoldDB" id="A0A2T3IH16"/>
<feature type="domain" description="Glycosyltransferase subfamily 4-like N-terminal" evidence="2">
    <location>
        <begin position="14"/>
        <end position="170"/>
    </location>
</feature>
<proteinExistence type="predicted"/>
<dbReference type="Pfam" id="PF00534">
    <property type="entry name" value="Glycos_transf_1"/>
    <property type="match status" value="1"/>
</dbReference>
<dbReference type="RefSeq" id="WP_065176350.1">
    <property type="nucleotide sequence ID" value="NZ_LZFA01000001.1"/>
</dbReference>
<protein>
    <submittedName>
        <fullName evidence="3">Glycosyl transferase</fullName>
    </submittedName>
</protein>
<dbReference type="SUPFAM" id="SSF53756">
    <property type="entry name" value="UDP-Glycosyltransferase/glycogen phosphorylase"/>
    <property type="match status" value="1"/>
</dbReference>
<keyword evidence="3" id="KW-0808">Transferase</keyword>
<dbReference type="Gene3D" id="3.40.50.2000">
    <property type="entry name" value="Glycogen Phosphorylase B"/>
    <property type="match status" value="2"/>
</dbReference>
<dbReference type="PANTHER" id="PTHR12526:SF630">
    <property type="entry name" value="GLYCOSYLTRANSFERASE"/>
    <property type="match status" value="1"/>
</dbReference>
<dbReference type="Proteomes" id="UP000240254">
    <property type="component" value="Unassembled WGS sequence"/>
</dbReference>
<name>A0A2T3IH16_9GAMM</name>
<dbReference type="Pfam" id="PF13439">
    <property type="entry name" value="Glyco_transf_4"/>
    <property type="match status" value="1"/>
</dbReference>
<dbReference type="InterPro" id="IPR028098">
    <property type="entry name" value="Glyco_trans_4-like_N"/>
</dbReference>
<accession>A0A2T3IH16</accession>
<comment type="caution">
    <text evidence="3">The sequence shown here is derived from an EMBL/GenBank/DDBJ whole genome shotgun (WGS) entry which is preliminary data.</text>
</comment>